<keyword evidence="1" id="KW-0175">Coiled coil</keyword>
<comment type="caution">
    <text evidence="3">The sequence shown here is derived from an EMBL/GenBank/DDBJ whole genome shotgun (WGS) entry which is preliminary data.</text>
</comment>
<dbReference type="Proteomes" id="UP000631034">
    <property type="component" value="Unassembled WGS sequence"/>
</dbReference>
<organism evidence="3 4">
    <name type="scientific">Phaeovibrio sulfidiphilus</name>
    <dbReference type="NCBI Taxonomy" id="1220600"/>
    <lineage>
        <taxon>Bacteria</taxon>
        <taxon>Pseudomonadati</taxon>
        <taxon>Pseudomonadota</taxon>
        <taxon>Alphaproteobacteria</taxon>
        <taxon>Rhodospirillales</taxon>
        <taxon>Rhodospirillaceae</taxon>
        <taxon>Phaeovibrio</taxon>
    </lineage>
</organism>
<proteinExistence type="predicted"/>
<dbReference type="RefSeq" id="WP_192534790.1">
    <property type="nucleotide sequence ID" value="NZ_JACZHT010000007.1"/>
</dbReference>
<keyword evidence="4" id="KW-1185">Reference proteome</keyword>
<gene>
    <name evidence="3" type="ORF">IHV25_08965</name>
</gene>
<accession>A0A8J6YJX2</accession>
<evidence type="ECO:0000256" key="1">
    <source>
        <dbReference type="SAM" id="Coils"/>
    </source>
</evidence>
<protein>
    <recommendedName>
        <fullName evidence="5">Magnesium transporter MgtE intracellular domain-containing protein</fullName>
    </recommendedName>
</protein>
<evidence type="ECO:0000313" key="3">
    <source>
        <dbReference type="EMBL" id="MBE1237776.1"/>
    </source>
</evidence>
<feature type="region of interest" description="Disordered" evidence="2">
    <location>
        <begin position="48"/>
        <end position="104"/>
    </location>
</feature>
<dbReference type="EMBL" id="JACZHT010000007">
    <property type="protein sequence ID" value="MBE1237776.1"/>
    <property type="molecule type" value="Genomic_DNA"/>
</dbReference>
<evidence type="ECO:0000256" key="2">
    <source>
        <dbReference type="SAM" id="MobiDB-lite"/>
    </source>
</evidence>
<feature type="coiled-coil region" evidence="1">
    <location>
        <begin position="129"/>
        <end position="187"/>
    </location>
</feature>
<dbReference type="AlphaFoldDB" id="A0A8J6YJX2"/>
<evidence type="ECO:0008006" key="5">
    <source>
        <dbReference type="Google" id="ProtNLM"/>
    </source>
</evidence>
<sequence length="263" mass="27582">MSRLSRIRLLPVLIFVAMLTLSVRIGALWDDVGQRAAMGDIVGTRAAHAQSAPNAPDAAAQPPGASGAPAASASAAGAGTGTPALPDAPGATTADGGNAGSAAASQDDSLKALFSRDPTTFTPSEIALLQRLNERREALDRQAHEQERREAMLVAAERQIESKIGELRRLETSIQDLLAKQSEQEKARLEALVGYYQSMKPADAANILNGMDTALVVDLILAMKRQSAALILANMEPVKAREVSQSVAHRRIDPVAAPAPRGG</sequence>
<name>A0A8J6YJX2_9PROT</name>
<reference evidence="3" key="1">
    <citation type="submission" date="2020-10" db="EMBL/GenBank/DDBJ databases">
        <title>Genome sequence of the unusual species of purple photosynthetic bacteria, Phaeovibrio sulfidiphilus DSM 23193, type strain.</title>
        <authorList>
            <person name="Kyndt J.A."/>
            <person name="Meyer T.E."/>
        </authorList>
    </citation>
    <scope>NUCLEOTIDE SEQUENCE</scope>
    <source>
        <strain evidence="3">DSM 23193</strain>
    </source>
</reference>
<evidence type="ECO:0000313" key="4">
    <source>
        <dbReference type="Proteomes" id="UP000631034"/>
    </source>
</evidence>
<dbReference type="SUPFAM" id="SSF158791">
    <property type="entry name" value="MgtE N-terminal domain-like"/>
    <property type="match status" value="1"/>
</dbReference>